<evidence type="ECO:0000313" key="4">
    <source>
        <dbReference type="Proteomes" id="UP001151760"/>
    </source>
</evidence>
<protein>
    <submittedName>
        <fullName evidence="3">Uncharacterized protein</fullName>
    </submittedName>
</protein>
<organism evidence="3 4">
    <name type="scientific">Tanacetum coccineum</name>
    <dbReference type="NCBI Taxonomy" id="301880"/>
    <lineage>
        <taxon>Eukaryota</taxon>
        <taxon>Viridiplantae</taxon>
        <taxon>Streptophyta</taxon>
        <taxon>Embryophyta</taxon>
        <taxon>Tracheophyta</taxon>
        <taxon>Spermatophyta</taxon>
        <taxon>Magnoliopsida</taxon>
        <taxon>eudicotyledons</taxon>
        <taxon>Gunneridae</taxon>
        <taxon>Pentapetalae</taxon>
        <taxon>asterids</taxon>
        <taxon>campanulids</taxon>
        <taxon>Asterales</taxon>
        <taxon>Asteraceae</taxon>
        <taxon>Asteroideae</taxon>
        <taxon>Anthemideae</taxon>
        <taxon>Anthemidinae</taxon>
        <taxon>Tanacetum</taxon>
    </lineage>
</organism>
<sequence>MMTARKRRDLSTSSSSETFADALSDSASSGSSFDHSSPAPSSDHLMILLLRALPRKRSRSPTASVPLSSLILGALSYARADLLPLPKRIRSPEIAMDLEGCSEDSFEPYIPREVGLGVNFEDESSESSRHRGTDLEIDVEVVRNRGIDVRMVVEAIDREGVETSIRGPVEVRVDRVTHPMVAEDILEPAQEGAVEITYETLGDLSADMSERIREMEQDNMRLRDMIDVKSQRVSQLQHRELREVDINKRQKTKAKIDKKLRHGMEKTVQNQGPKKCRSLCIVLEIFNDVTPLDTKSDETLFGGVTDWYQSQVIENQVMVISVISVSLNSSEDSVGTPAGQVILFGTIPTTIPDTTPFVTTPTTHIDTTPIPTVSPTIPPSPDYTPASPDYLPASDTEFDPSEDPSSDHIPPLPATLPFLSLTDDSSDTSDALRRPVMILLSGQPIPHGRPYRYHLNGSVHMMTARNKVGPLPTNHALFDSASSRSFFDHSVLASSSGMRFSHRLCSLVPSVHRLPAAISERPSHDFFSASPSRKRSRSPVASILLSSPIPGALSSARANLLPSPKRIRSHESATDLEDSATKSSKQSRSRGTDLLEMDVDVERSYGLDIDPEIQAKIDECVAYADALRASKVDVRVEVVTVARDDVETSARDPIMVSDDRDTPPVVPEVIPKPAQEGAVEEYQKDQGYWIVATRHQSADMLERIHELERDNKRLRDIVDVESQRVTQFRRRDLRVQRELRQIRRFRFYDRRRIARLEAYARRHLGYHS</sequence>
<keyword evidence="4" id="KW-1185">Reference proteome</keyword>
<feature type="compositionally biased region" description="Low complexity" evidence="2">
    <location>
        <begin position="19"/>
        <end position="40"/>
    </location>
</feature>
<evidence type="ECO:0000313" key="3">
    <source>
        <dbReference type="EMBL" id="GJT55315.1"/>
    </source>
</evidence>
<feature type="coiled-coil region" evidence="1">
    <location>
        <begin position="697"/>
        <end position="724"/>
    </location>
</feature>
<feature type="region of interest" description="Disordered" evidence="2">
    <location>
        <begin position="560"/>
        <end position="594"/>
    </location>
</feature>
<name>A0ABQ5EWJ1_9ASTR</name>
<reference evidence="3" key="2">
    <citation type="submission" date="2022-01" db="EMBL/GenBank/DDBJ databases">
        <authorList>
            <person name="Yamashiro T."/>
            <person name="Shiraishi A."/>
            <person name="Satake H."/>
            <person name="Nakayama K."/>
        </authorList>
    </citation>
    <scope>NUCLEOTIDE SEQUENCE</scope>
</reference>
<accession>A0ABQ5EWJ1</accession>
<evidence type="ECO:0000256" key="1">
    <source>
        <dbReference type="SAM" id="Coils"/>
    </source>
</evidence>
<dbReference type="Proteomes" id="UP001151760">
    <property type="component" value="Unassembled WGS sequence"/>
</dbReference>
<feature type="region of interest" description="Disordered" evidence="2">
    <location>
        <begin position="1"/>
        <end position="40"/>
    </location>
</feature>
<proteinExistence type="predicted"/>
<feature type="coiled-coil region" evidence="1">
    <location>
        <begin position="205"/>
        <end position="232"/>
    </location>
</feature>
<reference evidence="3" key="1">
    <citation type="journal article" date="2022" name="Int. J. Mol. Sci.">
        <title>Draft Genome of Tanacetum Coccineum: Genomic Comparison of Closely Related Tanacetum-Family Plants.</title>
        <authorList>
            <person name="Yamashiro T."/>
            <person name="Shiraishi A."/>
            <person name="Nakayama K."/>
            <person name="Satake H."/>
        </authorList>
    </citation>
    <scope>NUCLEOTIDE SEQUENCE</scope>
</reference>
<keyword evidence="1" id="KW-0175">Coiled coil</keyword>
<comment type="caution">
    <text evidence="3">The sequence shown here is derived from an EMBL/GenBank/DDBJ whole genome shotgun (WGS) entry which is preliminary data.</text>
</comment>
<gene>
    <name evidence="3" type="ORF">Tco_0990369</name>
</gene>
<feature type="region of interest" description="Disordered" evidence="2">
    <location>
        <begin position="362"/>
        <end position="420"/>
    </location>
</feature>
<feature type="compositionally biased region" description="Low complexity" evidence="2">
    <location>
        <begin position="362"/>
        <end position="375"/>
    </location>
</feature>
<dbReference type="EMBL" id="BQNB010016746">
    <property type="protein sequence ID" value="GJT55315.1"/>
    <property type="molecule type" value="Genomic_DNA"/>
</dbReference>
<evidence type="ECO:0000256" key="2">
    <source>
        <dbReference type="SAM" id="MobiDB-lite"/>
    </source>
</evidence>